<reference evidence="2" key="1">
    <citation type="submission" date="2015-12" db="EMBL/GenBank/DDBJ databases">
        <title>Update maize B73 reference genome by single molecule sequencing technologies.</title>
        <authorList>
            <consortium name="Maize Genome Sequencing Project"/>
            <person name="Ware D."/>
        </authorList>
    </citation>
    <scope>NUCLEOTIDE SEQUENCE</scope>
    <source>
        <tissue evidence="2">Seedling</tissue>
    </source>
</reference>
<accession>K7VT45</accession>
<dbReference type="AlphaFoldDB" id="K7VT45"/>
<evidence type="ECO:0000313" key="2">
    <source>
        <dbReference type="EMBL" id="AQK92080.1"/>
    </source>
</evidence>
<evidence type="ECO:0000256" key="1">
    <source>
        <dbReference type="SAM" id="MobiDB-lite"/>
    </source>
</evidence>
<sequence>MRRPRRVHLLACLVVLAVILTSGPFVETSMARMMIRGVDPPRELLPALAVVVAAEADDGRRSAVKATAEGRGKREVPGGADPQHH</sequence>
<organism evidence="2">
    <name type="scientific">Zea mays</name>
    <name type="common">Maize</name>
    <dbReference type="NCBI Taxonomy" id="4577"/>
    <lineage>
        <taxon>Eukaryota</taxon>
        <taxon>Viridiplantae</taxon>
        <taxon>Streptophyta</taxon>
        <taxon>Embryophyta</taxon>
        <taxon>Tracheophyta</taxon>
        <taxon>Spermatophyta</taxon>
        <taxon>Magnoliopsida</taxon>
        <taxon>Liliopsida</taxon>
        <taxon>Poales</taxon>
        <taxon>Poaceae</taxon>
        <taxon>PACMAD clade</taxon>
        <taxon>Panicoideae</taxon>
        <taxon>Andropogonodae</taxon>
        <taxon>Andropogoneae</taxon>
        <taxon>Tripsacinae</taxon>
        <taxon>Zea</taxon>
    </lineage>
</organism>
<feature type="compositionally biased region" description="Basic and acidic residues" evidence="1">
    <location>
        <begin position="68"/>
        <end position="85"/>
    </location>
</feature>
<dbReference type="InParanoid" id="K7VT45"/>
<protein>
    <submittedName>
        <fullName evidence="2">Uncharacterized protein</fullName>
    </submittedName>
</protein>
<name>K7VT45_MAIZE</name>
<gene>
    <name evidence="2" type="ORF">ZEAMMB73_Zm00001d009553</name>
</gene>
<dbReference type="OMA" id="MITTSFC"/>
<dbReference type="FunCoup" id="K7VT45">
    <property type="interactions" value="556"/>
</dbReference>
<proteinExistence type="predicted"/>
<dbReference type="PaxDb" id="4577-AC199043.2_FGP002"/>
<dbReference type="HOGENOM" id="CLU_2515989_0_0_1"/>
<dbReference type="EMBL" id="CM000784">
    <property type="protein sequence ID" value="AQK92080.1"/>
    <property type="molecule type" value="Genomic_DNA"/>
</dbReference>
<feature type="region of interest" description="Disordered" evidence="1">
    <location>
        <begin position="61"/>
        <end position="85"/>
    </location>
</feature>